<dbReference type="WBParaSite" id="ALUE_0000696101-mRNA-1">
    <property type="protein sequence ID" value="ALUE_0000696101-mRNA-1"/>
    <property type="gene ID" value="ALUE_0000696101"/>
</dbReference>
<feature type="compositionally biased region" description="Low complexity" evidence="1">
    <location>
        <begin position="1"/>
        <end position="13"/>
    </location>
</feature>
<reference evidence="3" key="1">
    <citation type="submission" date="2017-02" db="UniProtKB">
        <authorList>
            <consortium name="WormBaseParasite"/>
        </authorList>
    </citation>
    <scope>IDENTIFICATION</scope>
</reference>
<organism evidence="2 3">
    <name type="scientific">Ascaris lumbricoides</name>
    <name type="common">Giant roundworm</name>
    <dbReference type="NCBI Taxonomy" id="6252"/>
    <lineage>
        <taxon>Eukaryota</taxon>
        <taxon>Metazoa</taxon>
        <taxon>Ecdysozoa</taxon>
        <taxon>Nematoda</taxon>
        <taxon>Chromadorea</taxon>
        <taxon>Rhabditida</taxon>
        <taxon>Spirurina</taxon>
        <taxon>Ascaridomorpha</taxon>
        <taxon>Ascaridoidea</taxon>
        <taxon>Ascarididae</taxon>
        <taxon>Ascaris</taxon>
    </lineage>
</organism>
<evidence type="ECO:0000313" key="3">
    <source>
        <dbReference type="WBParaSite" id="ALUE_0000696101-mRNA-1"/>
    </source>
</evidence>
<evidence type="ECO:0000313" key="2">
    <source>
        <dbReference type="Proteomes" id="UP000036681"/>
    </source>
</evidence>
<evidence type="ECO:0000256" key="1">
    <source>
        <dbReference type="SAM" id="MobiDB-lite"/>
    </source>
</evidence>
<proteinExistence type="predicted"/>
<dbReference type="Proteomes" id="UP000036681">
    <property type="component" value="Unplaced"/>
</dbReference>
<accession>A0A0M3HVH8</accession>
<dbReference type="AlphaFoldDB" id="A0A0M3HVH8"/>
<feature type="region of interest" description="Disordered" evidence="1">
    <location>
        <begin position="1"/>
        <end position="21"/>
    </location>
</feature>
<name>A0A0M3HVH8_ASCLU</name>
<protein>
    <submittedName>
        <fullName evidence="3">Uncharacterized protein</fullName>
    </submittedName>
</protein>
<keyword evidence="2" id="KW-1185">Reference proteome</keyword>
<sequence length="98" mass="10795">MDGSEYASRSASAAEREGANIESLDGSISSVSKKVREPPVKKRIVRQPSPVVSDVSFTFSSKCSRLEKTQHRVKAKSGSYDNLGECRFALIELFLRCP</sequence>